<dbReference type="RefSeq" id="WP_068204289.1">
    <property type="nucleotide sequence ID" value="NZ_JBHSLU010000017.1"/>
</dbReference>
<dbReference type="EMBL" id="JBHSLU010000017">
    <property type="protein sequence ID" value="MFC5505375.1"/>
    <property type="molecule type" value="Genomic_DNA"/>
</dbReference>
<evidence type="ECO:0000313" key="1">
    <source>
        <dbReference type="EMBL" id="MFC5505375.1"/>
    </source>
</evidence>
<organism evidence="1 2">
    <name type="scientific">Bosea massiliensis</name>
    <dbReference type="NCBI Taxonomy" id="151419"/>
    <lineage>
        <taxon>Bacteria</taxon>
        <taxon>Pseudomonadati</taxon>
        <taxon>Pseudomonadota</taxon>
        <taxon>Alphaproteobacteria</taxon>
        <taxon>Hyphomicrobiales</taxon>
        <taxon>Boseaceae</taxon>
        <taxon>Bosea</taxon>
    </lineage>
</organism>
<protein>
    <submittedName>
        <fullName evidence="1">Uncharacterized protein</fullName>
    </submittedName>
</protein>
<dbReference type="Proteomes" id="UP001596060">
    <property type="component" value="Unassembled WGS sequence"/>
</dbReference>
<accession>A0ABW0NYU1</accession>
<proteinExistence type="predicted"/>
<keyword evidence="2" id="KW-1185">Reference proteome</keyword>
<name>A0ABW0NYU1_9HYPH</name>
<gene>
    <name evidence="1" type="ORF">ACFPN9_08905</name>
</gene>
<sequence length="175" mass="19510">MTALITLTFGKHAGKPLNDVPPDYVKWLAEPTYRERSTFRVPADVTAAALILRDAIEIQEREAKDVRAQFNGKTGICETISYIVERLGDIDGLTRHVSLDAALVALSNEFGVNGDGIRDIDTEDNRLLVWEVLPSGHKKVVWHFSGDHWNADEFGLEQGSLPGDDKPLYEMAYTL</sequence>
<comment type="caution">
    <text evidence="1">The sequence shown here is derived from an EMBL/GenBank/DDBJ whole genome shotgun (WGS) entry which is preliminary data.</text>
</comment>
<evidence type="ECO:0000313" key="2">
    <source>
        <dbReference type="Proteomes" id="UP001596060"/>
    </source>
</evidence>
<reference evidence="2" key="1">
    <citation type="journal article" date="2019" name="Int. J. Syst. Evol. Microbiol.">
        <title>The Global Catalogue of Microorganisms (GCM) 10K type strain sequencing project: providing services to taxonomists for standard genome sequencing and annotation.</title>
        <authorList>
            <consortium name="The Broad Institute Genomics Platform"/>
            <consortium name="The Broad Institute Genome Sequencing Center for Infectious Disease"/>
            <person name="Wu L."/>
            <person name="Ma J."/>
        </authorList>
    </citation>
    <scope>NUCLEOTIDE SEQUENCE [LARGE SCALE GENOMIC DNA]</scope>
    <source>
        <strain evidence="2">CCUG 43117</strain>
    </source>
</reference>